<dbReference type="RefSeq" id="WP_356955490.1">
    <property type="nucleotide sequence ID" value="NZ_JBEYBD010000004.1"/>
</dbReference>
<evidence type="ECO:0000313" key="2">
    <source>
        <dbReference type="EMBL" id="MEU1952384.1"/>
    </source>
</evidence>
<evidence type="ECO:0000313" key="3">
    <source>
        <dbReference type="Proteomes" id="UP001550628"/>
    </source>
</evidence>
<proteinExistence type="predicted"/>
<organism evidence="2 3">
    <name type="scientific">Nocardia rhamnosiphila</name>
    <dbReference type="NCBI Taxonomy" id="426716"/>
    <lineage>
        <taxon>Bacteria</taxon>
        <taxon>Bacillati</taxon>
        <taxon>Actinomycetota</taxon>
        <taxon>Actinomycetes</taxon>
        <taxon>Mycobacteriales</taxon>
        <taxon>Nocardiaceae</taxon>
        <taxon>Nocardia</taxon>
    </lineage>
</organism>
<gene>
    <name evidence="2" type="ORF">ABZ510_11020</name>
</gene>
<sequence>MSEHTSNHLPPGLSAAEAVLATEEIKRVFAARLRYMDTKQWHRYAGLHTEDVISETWGGLPDDKQPRSGDTTNRVVGNQVLADTIRALLDGPVPVTTVHHGHTPEIELTSATTARGIWAMEDLLWWSDGDEELHLHGYGHYHEEYRKVAGRWLIGYRKLTRLRVDAPPDFFRFMKAL</sequence>
<protein>
    <submittedName>
        <fullName evidence="2">Nuclear transport factor 2 family protein</fullName>
    </submittedName>
</protein>
<feature type="domain" description="SnoaL-like" evidence="1">
    <location>
        <begin position="18"/>
        <end position="158"/>
    </location>
</feature>
<accession>A0ABV2WNC7</accession>
<dbReference type="Proteomes" id="UP001550628">
    <property type="component" value="Unassembled WGS sequence"/>
</dbReference>
<dbReference type="EMBL" id="JBEYBF010000006">
    <property type="protein sequence ID" value="MEU1952384.1"/>
    <property type="molecule type" value="Genomic_DNA"/>
</dbReference>
<keyword evidence="3" id="KW-1185">Reference proteome</keyword>
<dbReference type="Pfam" id="PF13577">
    <property type="entry name" value="SnoaL_4"/>
    <property type="match status" value="1"/>
</dbReference>
<dbReference type="SUPFAM" id="SSF54427">
    <property type="entry name" value="NTF2-like"/>
    <property type="match status" value="1"/>
</dbReference>
<dbReference type="Gene3D" id="3.10.450.50">
    <property type="match status" value="1"/>
</dbReference>
<name>A0ABV2WNC7_9NOCA</name>
<dbReference type="InterPro" id="IPR032710">
    <property type="entry name" value="NTF2-like_dom_sf"/>
</dbReference>
<comment type="caution">
    <text evidence="2">The sequence shown here is derived from an EMBL/GenBank/DDBJ whole genome shotgun (WGS) entry which is preliminary data.</text>
</comment>
<dbReference type="InterPro" id="IPR037401">
    <property type="entry name" value="SnoaL-like"/>
</dbReference>
<evidence type="ECO:0000259" key="1">
    <source>
        <dbReference type="Pfam" id="PF13577"/>
    </source>
</evidence>
<reference evidence="2 3" key="1">
    <citation type="submission" date="2024-06" db="EMBL/GenBank/DDBJ databases">
        <title>The Natural Products Discovery Center: Release of the First 8490 Sequenced Strains for Exploring Actinobacteria Biosynthetic Diversity.</title>
        <authorList>
            <person name="Kalkreuter E."/>
            <person name="Kautsar S.A."/>
            <person name="Yang D."/>
            <person name="Bader C.D."/>
            <person name="Teijaro C.N."/>
            <person name="Fluegel L."/>
            <person name="Davis C.M."/>
            <person name="Simpson J.R."/>
            <person name="Lauterbach L."/>
            <person name="Steele A.D."/>
            <person name="Gui C."/>
            <person name="Meng S."/>
            <person name="Li G."/>
            <person name="Viehrig K."/>
            <person name="Ye F."/>
            <person name="Su P."/>
            <person name="Kiefer A.F."/>
            <person name="Nichols A."/>
            <person name="Cepeda A.J."/>
            <person name="Yan W."/>
            <person name="Fan B."/>
            <person name="Jiang Y."/>
            <person name="Adhikari A."/>
            <person name="Zheng C.-J."/>
            <person name="Schuster L."/>
            <person name="Cowan T.M."/>
            <person name="Smanski M.J."/>
            <person name="Chevrette M.G."/>
            <person name="De Carvalho L.P.S."/>
            <person name="Shen B."/>
        </authorList>
    </citation>
    <scope>NUCLEOTIDE SEQUENCE [LARGE SCALE GENOMIC DNA]</scope>
    <source>
        <strain evidence="2 3">NPDC019708</strain>
    </source>
</reference>